<accession>A0AC35GRP1</accession>
<dbReference type="WBParaSite" id="PS1159_v2.g8120.t1">
    <property type="protein sequence ID" value="PS1159_v2.g8120.t1"/>
    <property type="gene ID" value="PS1159_v2.g8120"/>
</dbReference>
<proteinExistence type="predicted"/>
<reference evidence="2" key="1">
    <citation type="submission" date="2022-11" db="UniProtKB">
        <authorList>
            <consortium name="WormBaseParasite"/>
        </authorList>
    </citation>
    <scope>IDENTIFICATION</scope>
</reference>
<name>A0AC35GRP1_9BILA</name>
<evidence type="ECO:0000313" key="1">
    <source>
        <dbReference type="Proteomes" id="UP000887580"/>
    </source>
</evidence>
<evidence type="ECO:0000313" key="2">
    <source>
        <dbReference type="WBParaSite" id="PS1159_v2.g8120.t1"/>
    </source>
</evidence>
<sequence>MDTVKNQTEKVQRYFSSALCKANIDEINENVFKPNGFTLIKDNLIPILKKTIPSTCDNIFSEWQEVAKAGLTKNPPKDLPNPNEFLLNNYTRLSHEYMNDIPKNTKETIKVWSKIFVDVMIKTAKNNATNLPRPYGQESLAVNAATKYFNISGLEGVVIGSLTPWAEAYALANGAKHITTIDYQKYIITHPQMDYVFALDLPALSKKF</sequence>
<protein>
    <submittedName>
        <fullName evidence="2">Uncharacterized protein</fullName>
    </submittedName>
</protein>
<organism evidence="1 2">
    <name type="scientific">Panagrolaimus sp. PS1159</name>
    <dbReference type="NCBI Taxonomy" id="55785"/>
    <lineage>
        <taxon>Eukaryota</taxon>
        <taxon>Metazoa</taxon>
        <taxon>Ecdysozoa</taxon>
        <taxon>Nematoda</taxon>
        <taxon>Chromadorea</taxon>
        <taxon>Rhabditida</taxon>
        <taxon>Tylenchina</taxon>
        <taxon>Panagrolaimomorpha</taxon>
        <taxon>Panagrolaimoidea</taxon>
        <taxon>Panagrolaimidae</taxon>
        <taxon>Panagrolaimus</taxon>
    </lineage>
</organism>
<dbReference type="Proteomes" id="UP000887580">
    <property type="component" value="Unplaced"/>
</dbReference>